<dbReference type="Proteomes" id="UP001232063">
    <property type="component" value="Unassembled WGS sequence"/>
</dbReference>
<feature type="transmembrane region" description="Helical" evidence="1">
    <location>
        <begin position="21"/>
        <end position="38"/>
    </location>
</feature>
<comment type="caution">
    <text evidence="2">The sequence shown here is derived from an EMBL/GenBank/DDBJ whole genome shotgun (WGS) entry which is preliminary data.</text>
</comment>
<name>A0AAE3R759_9BACT</name>
<evidence type="ECO:0000313" key="2">
    <source>
        <dbReference type="EMBL" id="MDJ1504989.1"/>
    </source>
</evidence>
<evidence type="ECO:0000256" key="1">
    <source>
        <dbReference type="SAM" id="Phobius"/>
    </source>
</evidence>
<evidence type="ECO:0000313" key="3">
    <source>
        <dbReference type="Proteomes" id="UP001232063"/>
    </source>
</evidence>
<accession>A0AAE3R759</accession>
<keyword evidence="1" id="KW-0812">Transmembrane</keyword>
<keyword evidence="3" id="KW-1185">Reference proteome</keyword>
<reference evidence="2" key="1">
    <citation type="submission" date="2023-05" db="EMBL/GenBank/DDBJ databases">
        <authorList>
            <person name="Zhang X."/>
        </authorList>
    </citation>
    <scope>NUCLEOTIDE SEQUENCE</scope>
    <source>
        <strain evidence="2">BD1B2-1</strain>
    </source>
</reference>
<protein>
    <submittedName>
        <fullName evidence="2">Uncharacterized protein</fullName>
    </submittedName>
</protein>
<feature type="transmembrane region" description="Helical" evidence="1">
    <location>
        <begin position="44"/>
        <end position="64"/>
    </location>
</feature>
<keyword evidence="1" id="KW-1133">Transmembrane helix</keyword>
<organism evidence="2 3">
    <name type="scientific">Xanthocytophaga agilis</name>
    <dbReference type="NCBI Taxonomy" id="3048010"/>
    <lineage>
        <taxon>Bacteria</taxon>
        <taxon>Pseudomonadati</taxon>
        <taxon>Bacteroidota</taxon>
        <taxon>Cytophagia</taxon>
        <taxon>Cytophagales</taxon>
        <taxon>Rhodocytophagaceae</taxon>
        <taxon>Xanthocytophaga</taxon>
    </lineage>
</organism>
<keyword evidence="1" id="KW-0472">Membrane</keyword>
<dbReference type="RefSeq" id="WP_314516727.1">
    <property type="nucleotide sequence ID" value="NZ_JASJOU010000014.1"/>
</dbReference>
<gene>
    <name evidence="2" type="ORF">QNI22_30280</name>
</gene>
<sequence length="124" mass="14342">MKERIQKTVTLIIETFHELPGLLLGLIGFLLFSAQMGFDVSVLQVLPYAAINIIFAEFVAYWGVRLGFPYLYNAHKVLIKLTVEEITGLSETEYKHIFQCVKYYYILLLTLFSAMVIVLLQLRY</sequence>
<dbReference type="EMBL" id="JASJOU010000014">
    <property type="protein sequence ID" value="MDJ1504989.1"/>
    <property type="molecule type" value="Genomic_DNA"/>
</dbReference>
<feature type="transmembrane region" description="Helical" evidence="1">
    <location>
        <begin position="103"/>
        <end position="122"/>
    </location>
</feature>
<dbReference type="AlphaFoldDB" id="A0AAE3R759"/>
<proteinExistence type="predicted"/>